<name>A0ACB7TR73_HYAAI</name>
<proteinExistence type="predicted"/>
<protein>
    <submittedName>
        <fullName evidence="1">Uncharacterized protein</fullName>
    </submittedName>
</protein>
<reference evidence="1" key="1">
    <citation type="submission" date="2020-05" db="EMBL/GenBank/DDBJ databases">
        <title>Large-scale comparative analyses of tick genomes elucidate their genetic diversity and vector capacities.</title>
        <authorList>
            <person name="Jia N."/>
            <person name="Wang J."/>
            <person name="Shi W."/>
            <person name="Du L."/>
            <person name="Sun Y."/>
            <person name="Zhan W."/>
            <person name="Jiang J."/>
            <person name="Wang Q."/>
            <person name="Zhang B."/>
            <person name="Ji P."/>
            <person name="Sakyi L.B."/>
            <person name="Cui X."/>
            <person name="Yuan T."/>
            <person name="Jiang B."/>
            <person name="Yang W."/>
            <person name="Lam T.T.-Y."/>
            <person name="Chang Q."/>
            <person name="Ding S."/>
            <person name="Wang X."/>
            <person name="Zhu J."/>
            <person name="Ruan X."/>
            <person name="Zhao L."/>
            <person name="Wei J."/>
            <person name="Que T."/>
            <person name="Du C."/>
            <person name="Cheng J."/>
            <person name="Dai P."/>
            <person name="Han X."/>
            <person name="Huang E."/>
            <person name="Gao Y."/>
            <person name="Liu J."/>
            <person name="Shao H."/>
            <person name="Ye R."/>
            <person name="Li L."/>
            <person name="Wei W."/>
            <person name="Wang X."/>
            <person name="Wang C."/>
            <person name="Yang T."/>
            <person name="Huo Q."/>
            <person name="Li W."/>
            <person name="Guo W."/>
            <person name="Chen H."/>
            <person name="Zhou L."/>
            <person name="Ni X."/>
            <person name="Tian J."/>
            <person name="Zhou Y."/>
            <person name="Sheng Y."/>
            <person name="Liu T."/>
            <person name="Pan Y."/>
            <person name="Xia L."/>
            <person name="Li J."/>
            <person name="Zhao F."/>
            <person name="Cao W."/>
        </authorList>
    </citation>
    <scope>NUCLEOTIDE SEQUENCE</scope>
    <source>
        <strain evidence="1">Hyas-2018</strain>
    </source>
</reference>
<comment type="caution">
    <text evidence="1">The sequence shown here is derived from an EMBL/GenBank/DDBJ whole genome shotgun (WGS) entry which is preliminary data.</text>
</comment>
<evidence type="ECO:0000313" key="1">
    <source>
        <dbReference type="EMBL" id="KAH6948761.1"/>
    </source>
</evidence>
<accession>A0ACB7TR73</accession>
<gene>
    <name evidence="1" type="ORF">HPB50_026119</name>
</gene>
<evidence type="ECO:0000313" key="2">
    <source>
        <dbReference type="Proteomes" id="UP000821845"/>
    </source>
</evidence>
<organism evidence="1 2">
    <name type="scientific">Hyalomma asiaticum</name>
    <name type="common">Tick</name>
    <dbReference type="NCBI Taxonomy" id="266040"/>
    <lineage>
        <taxon>Eukaryota</taxon>
        <taxon>Metazoa</taxon>
        <taxon>Ecdysozoa</taxon>
        <taxon>Arthropoda</taxon>
        <taxon>Chelicerata</taxon>
        <taxon>Arachnida</taxon>
        <taxon>Acari</taxon>
        <taxon>Parasitiformes</taxon>
        <taxon>Ixodida</taxon>
        <taxon>Ixodoidea</taxon>
        <taxon>Ixodidae</taxon>
        <taxon>Hyalomminae</taxon>
        <taxon>Hyalomma</taxon>
    </lineage>
</organism>
<dbReference type="Proteomes" id="UP000821845">
    <property type="component" value="Chromosome 1"/>
</dbReference>
<sequence>MLLPLAPAFPFALRRRYNLIAGFLEGRSYQVEIGQVASAIRINHVGVPQGSVISPTLFNIAMYQLPRRLADVPGLKHAVYADDVTVWTHQGSIEDPAPGAPAPRLRSRCYHPLGPRTCGIHGNEKAHRLARAHLSTALARASDTHFPLLATPAELADPMADKHIAKQRRAAYLTAVGNPLSIPSIPSKVFTRRESVLLRRVQTGTLLTPFLLNRFHRGGTPPPVTGFCSTCSCRADLNHLCWECPLYI</sequence>
<dbReference type="EMBL" id="CM023481">
    <property type="protein sequence ID" value="KAH6948761.1"/>
    <property type="molecule type" value="Genomic_DNA"/>
</dbReference>
<keyword evidence="2" id="KW-1185">Reference proteome</keyword>